<reference evidence="1 2" key="1">
    <citation type="submission" date="2018-11" db="EMBL/GenBank/DDBJ databases">
        <title>Sequencing the genomes of 1000 actinobacteria strains.</title>
        <authorList>
            <person name="Klenk H.-P."/>
        </authorList>
    </citation>
    <scope>NUCLEOTIDE SEQUENCE [LARGE SCALE GENOMIC DNA]</scope>
    <source>
        <strain evidence="1 2">DSM 44254</strain>
    </source>
</reference>
<dbReference type="AlphaFoldDB" id="A0A3N1CNI8"/>
<evidence type="ECO:0008006" key="3">
    <source>
        <dbReference type="Google" id="ProtNLM"/>
    </source>
</evidence>
<dbReference type="OrthoDB" id="3478865at2"/>
<comment type="caution">
    <text evidence="1">The sequence shown here is derived from an EMBL/GenBank/DDBJ whole genome shotgun (WGS) entry which is preliminary data.</text>
</comment>
<proteinExistence type="predicted"/>
<evidence type="ECO:0000313" key="2">
    <source>
        <dbReference type="Proteomes" id="UP000272400"/>
    </source>
</evidence>
<dbReference type="RefSeq" id="WP_148085840.1">
    <property type="nucleotide sequence ID" value="NZ_RJKE01000001.1"/>
</dbReference>
<name>A0A3N1CNI8_9ACTN</name>
<evidence type="ECO:0000313" key="1">
    <source>
        <dbReference type="EMBL" id="ROO82880.1"/>
    </source>
</evidence>
<accession>A0A3N1CNI8</accession>
<dbReference type="Proteomes" id="UP000272400">
    <property type="component" value="Unassembled WGS sequence"/>
</dbReference>
<dbReference type="PROSITE" id="PS51257">
    <property type="entry name" value="PROKAR_LIPOPROTEIN"/>
    <property type="match status" value="1"/>
</dbReference>
<sequence length="241" mass="26866">MRLQRRHLTGPILILTPLISLGCSEEAPKKPTTSATAAPIPSYTLAETRKSSIQAADLGKKWTEGELPEAFEEKKLRGCSNSDIPLLDSPEIAAGKFGEPEFRTTGANYARIIAIYPDEPSANRAMLAVQEQLDKCPENKHFPSKKLPDEKIEISHDDEWSKSSVPTSGWQHIRGIESVTYPRYVSIVNVRHLVFDYAQRGNLVFGSIYVQRLGPKDSSKPLQEKASEIFDEQLERFGDGV</sequence>
<protein>
    <recommendedName>
        <fullName evidence="3">PknH-like protein</fullName>
    </recommendedName>
</protein>
<dbReference type="EMBL" id="RJKE01000001">
    <property type="protein sequence ID" value="ROO82880.1"/>
    <property type="molecule type" value="Genomic_DNA"/>
</dbReference>
<gene>
    <name evidence="1" type="ORF">EDD29_0365</name>
</gene>
<organism evidence="1 2">
    <name type="scientific">Actinocorallia herbida</name>
    <dbReference type="NCBI Taxonomy" id="58109"/>
    <lineage>
        <taxon>Bacteria</taxon>
        <taxon>Bacillati</taxon>
        <taxon>Actinomycetota</taxon>
        <taxon>Actinomycetes</taxon>
        <taxon>Streptosporangiales</taxon>
        <taxon>Thermomonosporaceae</taxon>
        <taxon>Actinocorallia</taxon>
    </lineage>
</organism>
<keyword evidence="2" id="KW-1185">Reference proteome</keyword>